<evidence type="ECO:0000256" key="1">
    <source>
        <dbReference type="SAM" id="Phobius"/>
    </source>
</evidence>
<gene>
    <name evidence="2" type="ORF">GCM10008090_21480</name>
</gene>
<evidence type="ECO:0000313" key="3">
    <source>
        <dbReference type="Proteomes" id="UP000614811"/>
    </source>
</evidence>
<keyword evidence="1" id="KW-0812">Transmembrane</keyword>
<dbReference type="Proteomes" id="UP000614811">
    <property type="component" value="Unassembled WGS sequence"/>
</dbReference>
<dbReference type="AlphaFoldDB" id="A0A918RUZ0"/>
<dbReference type="RefSeq" id="WP_189400758.1">
    <property type="nucleotide sequence ID" value="NZ_BMXA01000003.1"/>
</dbReference>
<comment type="caution">
    <text evidence="2">The sequence shown here is derived from an EMBL/GenBank/DDBJ whole genome shotgun (WGS) entry which is preliminary data.</text>
</comment>
<keyword evidence="3" id="KW-1185">Reference proteome</keyword>
<reference evidence="2" key="2">
    <citation type="submission" date="2020-09" db="EMBL/GenBank/DDBJ databases">
        <authorList>
            <person name="Sun Q."/>
            <person name="Kim S."/>
        </authorList>
    </citation>
    <scope>NUCLEOTIDE SEQUENCE</scope>
    <source>
        <strain evidence="2">KCTC 12711</strain>
    </source>
</reference>
<sequence length="121" mass="13744">MSESNSTIEMLIKQSSQDVPDAASLQMQILERTRHLPQSVPRQLEQPSAKARKSTVRRWWNPLLATTAVTVLAIGVLGDRQDWYRDVPSVHMTAVNDTGDAYQLELQELLILEDDRLFAQL</sequence>
<evidence type="ECO:0000313" key="2">
    <source>
        <dbReference type="EMBL" id="GHA11421.1"/>
    </source>
</evidence>
<accession>A0A918RUZ0</accession>
<name>A0A918RUZ0_9GAMM</name>
<organism evidence="2 3">
    <name type="scientific">Arenicella chitinivorans</name>
    <dbReference type="NCBI Taxonomy" id="1329800"/>
    <lineage>
        <taxon>Bacteria</taxon>
        <taxon>Pseudomonadati</taxon>
        <taxon>Pseudomonadota</taxon>
        <taxon>Gammaproteobacteria</taxon>
        <taxon>Arenicellales</taxon>
        <taxon>Arenicellaceae</taxon>
        <taxon>Arenicella</taxon>
    </lineage>
</organism>
<proteinExistence type="predicted"/>
<protein>
    <recommendedName>
        <fullName evidence="4">DUF3619 family protein</fullName>
    </recommendedName>
</protein>
<evidence type="ECO:0008006" key="4">
    <source>
        <dbReference type="Google" id="ProtNLM"/>
    </source>
</evidence>
<keyword evidence="1" id="KW-0472">Membrane</keyword>
<reference evidence="2" key="1">
    <citation type="journal article" date="2014" name="Int. J. Syst. Evol. Microbiol.">
        <title>Complete genome sequence of Corynebacterium casei LMG S-19264T (=DSM 44701T), isolated from a smear-ripened cheese.</title>
        <authorList>
            <consortium name="US DOE Joint Genome Institute (JGI-PGF)"/>
            <person name="Walter F."/>
            <person name="Albersmeier A."/>
            <person name="Kalinowski J."/>
            <person name="Ruckert C."/>
        </authorList>
    </citation>
    <scope>NUCLEOTIDE SEQUENCE</scope>
    <source>
        <strain evidence="2">KCTC 12711</strain>
    </source>
</reference>
<feature type="transmembrane region" description="Helical" evidence="1">
    <location>
        <begin position="59"/>
        <end position="78"/>
    </location>
</feature>
<dbReference type="EMBL" id="BMXA01000003">
    <property type="protein sequence ID" value="GHA11421.1"/>
    <property type="molecule type" value="Genomic_DNA"/>
</dbReference>
<keyword evidence="1" id="KW-1133">Transmembrane helix</keyword>